<protein>
    <recommendedName>
        <fullName evidence="4">UV radiation resistance-associated gene protein</fullName>
    </recommendedName>
</protein>
<dbReference type="EMBL" id="CP119958">
    <property type="protein sequence ID" value="WFD38106.1"/>
    <property type="molecule type" value="Genomic_DNA"/>
</dbReference>
<name>A0AAF0EW83_9BASI</name>
<dbReference type="PANTHER" id="PTHR15157">
    <property type="entry name" value="UV RADIATION RESISTANCE-ASSOCIATED GENE PROTEIN"/>
    <property type="match status" value="1"/>
</dbReference>
<dbReference type="GO" id="GO:0000323">
    <property type="term" value="C:lytic vacuole"/>
    <property type="evidence" value="ECO:0007669"/>
    <property type="project" value="TreeGrafter"/>
</dbReference>
<dbReference type="GO" id="GO:0000149">
    <property type="term" value="F:SNARE binding"/>
    <property type="evidence" value="ECO:0007669"/>
    <property type="project" value="TreeGrafter"/>
</dbReference>
<dbReference type="GO" id="GO:0035493">
    <property type="term" value="P:SNARE complex assembly"/>
    <property type="evidence" value="ECO:0007669"/>
    <property type="project" value="TreeGrafter"/>
</dbReference>
<evidence type="ECO:0000313" key="2">
    <source>
        <dbReference type="EMBL" id="WFD38106.1"/>
    </source>
</evidence>
<keyword evidence="3" id="KW-1185">Reference proteome</keyword>
<organism evidence="2 3">
    <name type="scientific">Malassezia japonica</name>
    <dbReference type="NCBI Taxonomy" id="223818"/>
    <lineage>
        <taxon>Eukaryota</taxon>
        <taxon>Fungi</taxon>
        <taxon>Dikarya</taxon>
        <taxon>Basidiomycota</taxon>
        <taxon>Ustilaginomycotina</taxon>
        <taxon>Malasseziomycetes</taxon>
        <taxon>Malasseziales</taxon>
        <taxon>Malasseziaceae</taxon>
        <taxon>Malassezia</taxon>
    </lineage>
</organism>
<accession>A0AAF0EW83</accession>
<evidence type="ECO:0008006" key="4">
    <source>
        <dbReference type="Google" id="ProtNLM"/>
    </source>
</evidence>
<evidence type="ECO:0000313" key="3">
    <source>
        <dbReference type="Proteomes" id="UP001217754"/>
    </source>
</evidence>
<dbReference type="GeneID" id="85224703"/>
<sequence>MAAAHRRLANVAAVHVRNLEVDEEVDAASIHGARRASTSFSAYTPSVRSAHMMQEHDSVVSCFVSLRRPGGVPFYVTPPSAAGRHASWGEYTSPPIRPADDFAAWAWPADEPTLLVGLYARNHGSRPEPWQCLWETEVDLHTLPSRGGQLGAIGDARDNVVYLGLHSTDDDGQLEYVAVDGLATHEPDVEEAGRRAMLLSMVETQMKRSYTLPQACSLVHIQGDLASLQQTQHALAARCGGALSDDTALCRKRRQLETRHAAKDLRRTLQRRKDELSEAHTTLVQTRLALQQRREHLAHGSTLLRETQARRTAAASSAAEQRDRLADLQRMIQQHRTRLMRELEFIYPIQLEDARALLYSIAGLALPNGVATTHPKSGALVHKTHLEDTASALALVAQIVLLASTYLHTSLHYSLRAIGSRAVVQDGISVMSGPRTFALYGKGTEPYRYEYGVFLLNKDIEQLMMAHGVPVLDLRNTLPNVKNLLVTLAAAP</sequence>
<dbReference type="AlphaFoldDB" id="A0AAF0EW83"/>
<dbReference type="GO" id="GO:0005768">
    <property type="term" value="C:endosome"/>
    <property type="evidence" value="ECO:0007669"/>
    <property type="project" value="TreeGrafter"/>
</dbReference>
<gene>
    <name evidence="2" type="ORF">MJAP1_001054</name>
</gene>
<dbReference type="PANTHER" id="PTHR15157:SF5">
    <property type="entry name" value="UV RADIATION RESISTANCE-ASSOCIATED GENE PROTEIN"/>
    <property type="match status" value="1"/>
</dbReference>
<keyword evidence="1" id="KW-0175">Coiled coil</keyword>
<dbReference type="RefSeq" id="XP_060121003.1">
    <property type="nucleotide sequence ID" value="XM_060265020.1"/>
</dbReference>
<dbReference type="Proteomes" id="UP001217754">
    <property type="component" value="Chromosome 1"/>
</dbReference>
<evidence type="ECO:0000256" key="1">
    <source>
        <dbReference type="ARBA" id="ARBA00023054"/>
    </source>
</evidence>
<reference evidence="2" key="1">
    <citation type="submission" date="2023-03" db="EMBL/GenBank/DDBJ databases">
        <title>Mating type loci evolution in Malassezia.</title>
        <authorList>
            <person name="Coelho M.A."/>
        </authorList>
    </citation>
    <scope>NUCLEOTIDE SEQUENCE</scope>
    <source>
        <strain evidence="2">CBS 9431</strain>
    </source>
</reference>
<proteinExistence type="predicted"/>